<dbReference type="SUPFAM" id="SSF52738">
    <property type="entry name" value="Methylesterase CheB, C-terminal domain"/>
    <property type="match status" value="1"/>
</dbReference>
<dbReference type="InterPro" id="IPR035909">
    <property type="entry name" value="CheB_C"/>
</dbReference>
<gene>
    <name evidence="8" type="primary">cheB8</name>
    <name evidence="3" type="synonym">cheB</name>
    <name evidence="8" type="ORF">dnl_61370</name>
</gene>
<evidence type="ECO:0000256" key="1">
    <source>
        <dbReference type="ARBA" id="ARBA00022801"/>
    </source>
</evidence>
<comment type="catalytic activity">
    <reaction evidence="2 3">
        <text>[protein]-L-glutamate 5-O-methyl ester + H2O = L-glutamyl-[protein] + methanol + H(+)</text>
        <dbReference type="Rhea" id="RHEA:23236"/>
        <dbReference type="Rhea" id="RHEA-COMP:10208"/>
        <dbReference type="Rhea" id="RHEA-COMP:10311"/>
        <dbReference type="ChEBI" id="CHEBI:15377"/>
        <dbReference type="ChEBI" id="CHEBI:15378"/>
        <dbReference type="ChEBI" id="CHEBI:17790"/>
        <dbReference type="ChEBI" id="CHEBI:29973"/>
        <dbReference type="ChEBI" id="CHEBI:82795"/>
        <dbReference type="EC" id="3.1.1.61"/>
    </reaction>
</comment>
<dbReference type="SUPFAM" id="SSF52172">
    <property type="entry name" value="CheY-like"/>
    <property type="match status" value="1"/>
</dbReference>
<dbReference type="EMBL" id="CP061799">
    <property type="protein sequence ID" value="QTA83722.1"/>
    <property type="molecule type" value="Genomic_DNA"/>
</dbReference>
<dbReference type="EC" id="3.5.1.44" evidence="3"/>
<evidence type="ECO:0000256" key="4">
    <source>
        <dbReference type="PROSITE-ProRule" id="PRU00050"/>
    </source>
</evidence>
<name>A0A975BDW3_9BACT</name>
<evidence type="ECO:0000256" key="5">
    <source>
        <dbReference type="PROSITE-ProRule" id="PRU00169"/>
    </source>
</evidence>
<dbReference type="SMART" id="SM00448">
    <property type="entry name" value="REC"/>
    <property type="match status" value="1"/>
</dbReference>
<comment type="domain">
    <text evidence="3">Contains a C-terminal catalytic domain, and an N-terminal region which modulates catalytic activity.</text>
</comment>
<dbReference type="NCBIfam" id="NF001965">
    <property type="entry name" value="PRK00742.1"/>
    <property type="match status" value="1"/>
</dbReference>
<dbReference type="PIRSF" id="PIRSF000876">
    <property type="entry name" value="RR_chemtxs_CheB"/>
    <property type="match status" value="1"/>
</dbReference>
<reference evidence="8" key="1">
    <citation type="journal article" date="2021" name="Microb. Physiol.">
        <title>Proteogenomic Insights into the Physiology of Marine, Sulfate-Reducing, Filamentous Desulfonema limicola and Desulfonema magnum.</title>
        <authorList>
            <person name="Schnaars V."/>
            <person name="Wohlbrand L."/>
            <person name="Scheve S."/>
            <person name="Hinrichs C."/>
            <person name="Reinhardt R."/>
            <person name="Rabus R."/>
        </authorList>
    </citation>
    <scope>NUCLEOTIDE SEQUENCE</scope>
    <source>
        <strain evidence="8">5ac10</strain>
    </source>
</reference>
<dbReference type="InterPro" id="IPR000673">
    <property type="entry name" value="Sig_transdc_resp-reg_Me-estase"/>
</dbReference>
<dbReference type="InterPro" id="IPR001789">
    <property type="entry name" value="Sig_transdc_resp-reg_receiver"/>
</dbReference>
<dbReference type="KEGG" id="dli:dnl_61370"/>
<dbReference type="AlphaFoldDB" id="A0A975BDW3"/>
<dbReference type="CDD" id="cd16432">
    <property type="entry name" value="CheB_Rec"/>
    <property type="match status" value="1"/>
</dbReference>
<dbReference type="Pfam" id="PF00072">
    <property type="entry name" value="Response_reg"/>
    <property type="match status" value="1"/>
</dbReference>
<sequence length="367" mass="40073">MNHQTKILIVDDSRIFRSIVEKCLADENDIKVIGSVHNGFKAIEFIRLNRPDLVTLDLQMPDMDGLETLKLIQEENTLNQDEKPVGVIMLSAFTKKDADITIKALEAGAFDFIAKPEESSARESLNILQRQLIMKIRFFASRRIAAEITRKPLHHPVYHKKKINPVKLNDSSSSIEAILIGVSTGGPRALIEIMPELCEKTDLPIFIVQHMPPTFTASLAQSLNTRCSYIVKEGKHNEKTAPGCAYIAPGGRHMLVRRQGSDVFIAVNDHPPEIGCRPSVNVLFRSALSVFGKNIIAIIMTGMGNDGSEGIKALKRAGAAVIAQDEATSVVWGMPGSAVATGCVDRVVPLHEIPGAVSILLNSSGKK</sequence>
<protein>
    <recommendedName>
        <fullName evidence="3">Protein-glutamate methylesterase/protein-glutamine glutaminase</fullName>
        <ecNumber evidence="3">3.1.1.61</ecNumber>
        <ecNumber evidence="3">3.5.1.44</ecNumber>
    </recommendedName>
</protein>
<feature type="domain" description="Response regulatory" evidence="6">
    <location>
        <begin position="6"/>
        <end position="130"/>
    </location>
</feature>
<dbReference type="GO" id="GO:0006935">
    <property type="term" value="P:chemotaxis"/>
    <property type="evidence" value="ECO:0007669"/>
    <property type="project" value="UniProtKB-UniRule"/>
</dbReference>
<keyword evidence="3 5" id="KW-0597">Phosphoprotein</keyword>
<evidence type="ECO:0000256" key="2">
    <source>
        <dbReference type="ARBA" id="ARBA00048267"/>
    </source>
</evidence>
<comment type="PTM">
    <text evidence="3">Phosphorylated by CheA. Phosphorylation of the N-terminal regulatory domain activates the methylesterase activity.</text>
</comment>
<keyword evidence="3" id="KW-0963">Cytoplasm</keyword>
<evidence type="ECO:0000256" key="3">
    <source>
        <dbReference type="HAMAP-Rule" id="MF_00099"/>
    </source>
</evidence>
<keyword evidence="9" id="KW-1185">Reference proteome</keyword>
<evidence type="ECO:0000313" key="9">
    <source>
        <dbReference type="Proteomes" id="UP000663720"/>
    </source>
</evidence>
<dbReference type="GO" id="GO:0050568">
    <property type="term" value="F:protein-glutamine glutaminase activity"/>
    <property type="evidence" value="ECO:0007669"/>
    <property type="project" value="UniProtKB-UniRule"/>
</dbReference>
<feature type="modified residue" description="4-aspartylphosphate" evidence="3 5">
    <location>
        <position position="57"/>
    </location>
</feature>
<feature type="domain" description="CheB-type methylesterase" evidence="7">
    <location>
        <begin position="171"/>
        <end position="364"/>
    </location>
</feature>
<dbReference type="GO" id="GO:0000156">
    <property type="term" value="F:phosphorelay response regulator activity"/>
    <property type="evidence" value="ECO:0007669"/>
    <property type="project" value="InterPro"/>
</dbReference>
<evidence type="ECO:0000259" key="7">
    <source>
        <dbReference type="PROSITE" id="PS50122"/>
    </source>
</evidence>
<dbReference type="PANTHER" id="PTHR42872">
    <property type="entry name" value="PROTEIN-GLUTAMATE METHYLESTERASE/PROTEIN-GLUTAMINE GLUTAMINASE"/>
    <property type="match status" value="1"/>
</dbReference>
<dbReference type="EC" id="3.1.1.61" evidence="3"/>
<dbReference type="GO" id="GO:0008984">
    <property type="term" value="F:protein-glutamate methylesterase activity"/>
    <property type="evidence" value="ECO:0007669"/>
    <property type="project" value="UniProtKB-UniRule"/>
</dbReference>
<dbReference type="Gene3D" id="3.40.50.180">
    <property type="entry name" value="Methylesterase CheB, C-terminal domain"/>
    <property type="match status" value="1"/>
</dbReference>
<dbReference type="InterPro" id="IPR011006">
    <property type="entry name" value="CheY-like_superfamily"/>
</dbReference>
<dbReference type="PROSITE" id="PS50110">
    <property type="entry name" value="RESPONSE_REGULATORY"/>
    <property type="match status" value="1"/>
</dbReference>
<dbReference type="HAMAP" id="MF_00099">
    <property type="entry name" value="CheB_chemtxs"/>
    <property type="match status" value="1"/>
</dbReference>
<comment type="catalytic activity">
    <reaction evidence="3">
        <text>L-glutaminyl-[protein] + H2O = L-glutamyl-[protein] + NH4(+)</text>
        <dbReference type="Rhea" id="RHEA:16441"/>
        <dbReference type="Rhea" id="RHEA-COMP:10207"/>
        <dbReference type="Rhea" id="RHEA-COMP:10208"/>
        <dbReference type="ChEBI" id="CHEBI:15377"/>
        <dbReference type="ChEBI" id="CHEBI:28938"/>
        <dbReference type="ChEBI" id="CHEBI:29973"/>
        <dbReference type="ChEBI" id="CHEBI:30011"/>
        <dbReference type="EC" id="3.5.1.44"/>
    </reaction>
</comment>
<evidence type="ECO:0000259" key="6">
    <source>
        <dbReference type="PROSITE" id="PS50110"/>
    </source>
</evidence>
<dbReference type="RefSeq" id="WP_207689524.1">
    <property type="nucleotide sequence ID" value="NZ_CP061799.1"/>
</dbReference>
<feature type="active site" evidence="3 4">
    <location>
        <position position="210"/>
    </location>
</feature>
<dbReference type="Pfam" id="PF01339">
    <property type="entry name" value="CheB_methylest"/>
    <property type="match status" value="1"/>
</dbReference>
<keyword evidence="1 3" id="KW-0378">Hydrolase</keyword>
<evidence type="ECO:0000313" key="8">
    <source>
        <dbReference type="EMBL" id="QTA83722.1"/>
    </source>
</evidence>
<dbReference type="PROSITE" id="PS50122">
    <property type="entry name" value="CHEB"/>
    <property type="match status" value="1"/>
</dbReference>
<dbReference type="CDD" id="cd17541">
    <property type="entry name" value="REC_CheB-like"/>
    <property type="match status" value="1"/>
</dbReference>
<dbReference type="Proteomes" id="UP000663720">
    <property type="component" value="Chromosome"/>
</dbReference>
<dbReference type="PANTHER" id="PTHR42872:SF3">
    <property type="entry name" value="PROTEIN-GLUTAMATE METHYLESTERASE_PROTEIN-GLUTAMINE GLUTAMINASE 1"/>
    <property type="match status" value="1"/>
</dbReference>
<comment type="subcellular location">
    <subcellularLocation>
        <location evidence="3">Cytoplasm</location>
    </subcellularLocation>
</comment>
<keyword evidence="3 4" id="KW-0145">Chemotaxis</keyword>
<dbReference type="GO" id="GO:0005737">
    <property type="term" value="C:cytoplasm"/>
    <property type="evidence" value="ECO:0007669"/>
    <property type="project" value="UniProtKB-SubCell"/>
</dbReference>
<comment type="function">
    <text evidence="3">Involved in chemotaxis. Part of a chemotaxis signal transduction system that modulates chemotaxis in response to various stimuli. Catalyzes the demethylation of specific methylglutamate residues introduced into the chemoreceptors (methyl-accepting chemotaxis proteins or MCP) by CheR. Also mediates the irreversible deamidation of specific glutamine residues to glutamic acid.</text>
</comment>
<feature type="active site" evidence="3 4">
    <location>
        <position position="183"/>
    </location>
</feature>
<proteinExistence type="inferred from homology"/>
<feature type="active site" evidence="3 4">
    <location>
        <position position="306"/>
    </location>
</feature>
<accession>A0A975BDW3</accession>
<comment type="similarity">
    <text evidence="3">Belongs to the CheB family.</text>
</comment>
<organism evidence="8 9">
    <name type="scientific">Desulfonema limicola</name>
    <dbReference type="NCBI Taxonomy" id="45656"/>
    <lineage>
        <taxon>Bacteria</taxon>
        <taxon>Pseudomonadati</taxon>
        <taxon>Thermodesulfobacteriota</taxon>
        <taxon>Desulfobacteria</taxon>
        <taxon>Desulfobacterales</taxon>
        <taxon>Desulfococcaceae</taxon>
        <taxon>Desulfonema</taxon>
    </lineage>
</organism>
<dbReference type="InterPro" id="IPR008248">
    <property type="entry name" value="CheB-like"/>
</dbReference>
<dbReference type="Gene3D" id="3.40.50.2300">
    <property type="match status" value="1"/>
</dbReference>